<dbReference type="Proteomes" id="UP000231742">
    <property type="component" value="Unassembled WGS sequence"/>
</dbReference>
<keyword evidence="5" id="KW-1185">Reference proteome</keyword>
<proteinExistence type="predicted"/>
<dbReference type="InterPro" id="IPR050624">
    <property type="entry name" value="HTH-type_Tx_Regulator"/>
</dbReference>
<evidence type="ECO:0000259" key="3">
    <source>
        <dbReference type="PROSITE" id="PS50977"/>
    </source>
</evidence>
<dbReference type="PANTHER" id="PTHR43479:SF7">
    <property type="entry name" value="TETR-FAMILY TRANSCRIPTIONAL REGULATOR"/>
    <property type="match status" value="1"/>
</dbReference>
<feature type="domain" description="HTH tetR-type" evidence="3">
    <location>
        <begin position="6"/>
        <end position="66"/>
    </location>
</feature>
<dbReference type="RefSeq" id="WP_100389632.1">
    <property type="nucleotide sequence ID" value="NZ_BMZU01000002.1"/>
</dbReference>
<evidence type="ECO:0000313" key="5">
    <source>
        <dbReference type="Proteomes" id="UP000231742"/>
    </source>
</evidence>
<dbReference type="InterPro" id="IPR009057">
    <property type="entry name" value="Homeodomain-like_sf"/>
</dbReference>
<feature type="DNA-binding region" description="H-T-H motif" evidence="2">
    <location>
        <begin position="29"/>
        <end position="48"/>
    </location>
</feature>
<dbReference type="InterPro" id="IPR001647">
    <property type="entry name" value="HTH_TetR"/>
</dbReference>
<dbReference type="EMBL" id="PGFH01000002">
    <property type="protein sequence ID" value="PJJ78601.1"/>
    <property type="molecule type" value="Genomic_DNA"/>
</dbReference>
<dbReference type="PROSITE" id="PS50977">
    <property type="entry name" value="HTH_TETR_2"/>
    <property type="match status" value="1"/>
</dbReference>
<keyword evidence="1 2" id="KW-0238">DNA-binding</keyword>
<organism evidence="4 5">
    <name type="scientific">Salinibacterium amurskyense</name>
    <dbReference type="NCBI Taxonomy" id="205941"/>
    <lineage>
        <taxon>Bacteria</taxon>
        <taxon>Bacillati</taxon>
        <taxon>Actinomycetota</taxon>
        <taxon>Actinomycetes</taxon>
        <taxon>Micrococcales</taxon>
        <taxon>Microbacteriaceae</taxon>
        <taxon>Salinibacterium</taxon>
    </lineage>
</organism>
<dbReference type="AlphaFoldDB" id="A0A2M9D352"/>
<dbReference type="PANTHER" id="PTHR43479">
    <property type="entry name" value="ACREF/ENVCD OPERON REPRESSOR-RELATED"/>
    <property type="match status" value="1"/>
</dbReference>
<dbReference type="Gene3D" id="1.10.357.10">
    <property type="entry name" value="Tetracycline Repressor, domain 2"/>
    <property type="match status" value="1"/>
</dbReference>
<evidence type="ECO:0000256" key="2">
    <source>
        <dbReference type="PROSITE-ProRule" id="PRU00335"/>
    </source>
</evidence>
<evidence type="ECO:0000313" key="4">
    <source>
        <dbReference type="EMBL" id="PJJ78601.1"/>
    </source>
</evidence>
<evidence type="ECO:0000256" key="1">
    <source>
        <dbReference type="ARBA" id="ARBA00023125"/>
    </source>
</evidence>
<protein>
    <submittedName>
        <fullName evidence="4">TetR family transcriptional regulator</fullName>
    </submittedName>
</protein>
<gene>
    <name evidence="4" type="ORF">CLV85_2177</name>
</gene>
<reference evidence="4 5" key="1">
    <citation type="submission" date="2017-11" db="EMBL/GenBank/DDBJ databases">
        <title>Genomic Encyclopedia of Archaeal and Bacterial Type Strains, Phase II (KMG-II): From Individual Species to Whole Genera.</title>
        <authorList>
            <person name="Goeker M."/>
        </authorList>
    </citation>
    <scope>NUCLEOTIDE SEQUENCE [LARGE SCALE GENOMIC DNA]</scope>
    <source>
        <strain evidence="4 5">DSM 16400</strain>
    </source>
</reference>
<dbReference type="OrthoDB" id="3193022at2"/>
<dbReference type="GO" id="GO:0003677">
    <property type="term" value="F:DNA binding"/>
    <property type="evidence" value="ECO:0007669"/>
    <property type="project" value="UniProtKB-UniRule"/>
</dbReference>
<comment type="caution">
    <text evidence="4">The sequence shown here is derived from an EMBL/GenBank/DDBJ whole genome shotgun (WGS) entry which is preliminary data.</text>
</comment>
<name>A0A2M9D352_9MICO</name>
<accession>A0A2M9D352</accession>
<dbReference type="SUPFAM" id="SSF46689">
    <property type="entry name" value="Homeodomain-like"/>
    <property type="match status" value="1"/>
</dbReference>
<sequence>MDARVERTRHSLQQALFALTQERPFDEVTVGDIAERAGVNRSSFYQHYTDKETLLAFAIESAAAEASTQLADLDPESDVAPPALSDYLSHIDANAAVYSSALGPRGSALVAFRMRARLKQIVRDGIVNHGTEQLEGVALEIESASVTGATFGIIEAWLAMEPRPPAETAVNWIWRAFGTPSGRGDGAGTAP</sequence>
<dbReference type="Pfam" id="PF00440">
    <property type="entry name" value="TetR_N"/>
    <property type="match status" value="1"/>
</dbReference>